<dbReference type="OrthoDB" id="5595751at2759"/>
<dbReference type="GO" id="GO:0006782">
    <property type="term" value="P:protoporphyrinogen IX biosynthetic process"/>
    <property type="evidence" value="ECO:0007669"/>
    <property type="project" value="UniProtKB-UniPathway"/>
</dbReference>
<evidence type="ECO:0000256" key="1">
    <source>
        <dbReference type="ARBA" id="ARBA00004772"/>
    </source>
</evidence>
<dbReference type="PANTHER" id="PTHR12390:SF0">
    <property type="entry name" value="UROPORPHYRINOGEN-III SYNTHASE"/>
    <property type="match status" value="1"/>
</dbReference>
<evidence type="ECO:0000259" key="12">
    <source>
        <dbReference type="Pfam" id="PF02602"/>
    </source>
</evidence>
<dbReference type="GO" id="GO:0006780">
    <property type="term" value="P:uroporphyrinogen III biosynthetic process"/>
    <property type="evidence" value="ECO:0007669"/>
    <property type="project" value="InterPro"/>
</dbReference>
<evidence type="ECO:0000256" key="8">
    <source>
        <dbReference type="ARBA" id="ARBA00032649"/>
    </source>
</evidence>
<sequence length="251" mass="28279">MSIITNFVLLLKAQKDDPEDEYELILKKNNYTFQQVKTIDFNYVNLSVLKNKLLNPNGYNGIVFSSPRCVNAVKLALDTRHLPVDWKSKSNYVVGEATYKAALKELDLDCLGRDTGNADVLSQLMLKESTKCKMDFLYPHGNLKMDILKDKFEGTNLTLNEILVYETVPNKHIRKEFQDATNNFKNLPEYIVFFSPSGVKAVDDIIKCLPTELIKMIAIGPTTEAAMINAGLEVFGTAEKPTAQHVLNILL</sequence>
<dbReference type="Proteomes" id="UP000051574">
    <property type="component" value="Unassembled WGS sequence"/>
</dbReference>
<comment type="catalytic activity">
    <reaction evidence="10">
        <text>hydroxymethylbilane = uroporphyrinogen III + H2O</text>
        <dbReference type="Rhea" id="RHEA:18965"/>
        <dbReference type="ChEBI" id="CHEBI:15377"/>
        <dbReference type="ChEBI" id="CHEBI:57308"/>
        <dbReference type="ChEBI" id="CHEBI:57845"/>
        <dbReference type="EC" id="4.2.1.75"/>
    </reaction>
</comment>
<feature type="domain" description="Tetrapyrrole biosynthesis uroporphyrinogen III synthase" evidence="12">
    <location>
        <begin position="44"/>
        <end position="247"/>
    </location>
</feature>
<evidence type="ECO:0000256" key="6">
    <source>
        <dbReference type="ARBA" id="ARBA00023244"/>
    </source>
</evidence>
<dbReference type="Pfam" id="PF02602">
    <property type="entry name" value="HEM4"/>
    <property type="match status" value="1"/>
</dbReference>
<evidence type="ECO:0000256" key="2">
    <source>
        <dbReference type="ARBA" id="ARBA00008133"/>
    </source>
</evidence>
<dbReference type="InterPro" id="IPR036108">
    <property type="entry name" value="4pyrrol_syn_uPrphyn_synt_sf"/>
</dbReference>
<keyword evidence="14" id="KW-1185">Reference proteome</keyword>
<dbReference type="CDD" id="cd06578">
    <property type="entry name" value="HemD"/>
    <property type="match status" value="1"/>
</dbReference>
<dbReference type="AlphaFoldDB" id="A0A0T6B7U6"/>
<dbReference type="InterPro" id="IPR003754">
    <property type="entry name" value="4pyrrol_synth_uPrphyn_synth"/>
</dbReference>
<evidence type="ECO:0000256" key="3">
    <source>
        <dbReference type="ARBA" id="ARBA00013109"/>
    </source>
</evidence>
<evidence type="ECO:0000256" key="9">
    <source>
        <dbReference type="ARBA" id="ARBA00040167"/>
    </source>
</evidence>
<dbReference type="FunFam" id="3.40.50.10090:FF:000003">
    <property type="entry name" value="uroporphyrinogen-III synthase"/>
    <property type="match status" value="1"/>
</dbReference>
<evidence type="ECO:0000256" key="10">
    <source>
        <dbReference type="ARBA" id="ARBA00048617"/>
    </source>
</evidence>
<evidence type="ECO:0000313" key="14">
    <source>
        <dbReference type="Proteomes" id="UP000051574"/>
    </source>
</evidence>
<comment type="function">
    <text evidence="11">Catalyzes cyclization of the linear tetrapyrrole, hydroxymethylbilane, to the macrocyclic uroporphyrinogen III, the branch point for the various sub-pathways leading to the wide diversity of porphyrins. Porphyrins act as cofactors for a multitude of enzymes that perform a variety of processes within the cell such as methionine synthesis (vitamin B12) or oxygen transport (heme).</text>
</comment>
<evidence type="ECO:0000313" key="13">
    <source>
        <dbReference type="EMBL" id="KRT83432.1"/>
    </source>
</evidence>
<reference evidence="13 14" key="1">
    <citation type="submission" date="2015-09" db="EMBL/GenBank/DDBJ databases">
        <title>Draft genome of the scarab beetle Oryctes borbonicus.</title>
        <authorList>
            <person name="Meyer J.M."/>
            <person name="Markov G.V."/>
            <person name="Baskaran P."/>
            <person name="Herrmann M."/>
            <person name="Sommer R.J."/>
            <person name="Roedelsperger C."/>
        </authorList>
    </citation>
    <scope>NUCLEOTIDE SEQUENCE [LARGE SCALE GENOMIC DNA]</scope>
    <source>
        <strain evidence="13">OB123</strain>
        <tissue evidence="13">Whole animal</tissue>
    </source>
</reference>
<dbReference type="Gene3D" id="3.40.50.10090">
    <property type="match status" value="2"/>
</dbReference>
<dbReference type="GO" id="GO:0006785">
    <property type="term" value="P:heme B biosynthetic process"/>
    <property type="evidence" value="ECO:0007669"/>
    <property type="project" value="UniProtKB-ARBA"/>
</dbReference>
<evidence type="ECO:0000256" key="5">
    <source>
        <dbReference type="ARBA" id="ARBA00023239"/>
    </source>
</evidence>
<protein>
    <recommendedName>
        <fullName evidence="9">Uroporphyrinogen-III synthase</fullName>
        <ecNumber evidence="3">4.2.1.75</ecNumber>
    </recommendedName>
    <alternativeName>
        <fullName evidence="8">Hydroxymethylbilane hydrolyase [cyclizing]</fullName>
    </alternativeName>
    <alternativeName>
        <fullName evidence="7">Uroporphyrinogen-III cosynthase</fullName>
    </alternativeName>
</protein>
<dbReference type="GO" id="GO:0004852">
    <property type="term" value="F:uroporphyrinogen-III synthase activity"/>
    <property type="evidence" value="ECO:0007669"/>
    <property type="project" value="UniProtKB-EC"/>
</dbReference>
<dbReference type="PANTHER" id="PTHR12390">
    <property type="entry name" value="UROPORPHYRINOGEN III SYNTHASE"/>
    <property type="match status" value="1"/>
</dbReference>
<evidence type="ECO:0000256" key="4">
    <source>
        <dbReference type="ARBA" id="ARBA00023133"/>
    </source>
</evidence>
<name>A0A0T6B7U6_9SCAR</name>
<evidence type="ECO:0000256" key="11">
    <source>
        <dbReference type="ARBA" id="ARBA00060039"/>
    </source>
</evidence>
<dbReference type="UniPathway" id="UPA00251">
    <property type="reaction ID" value="UER00320"/>
</dbReference>
<keyword evidence="6" id="KW-0627">Porphyrin biosynthesis</keyword>
<dbReference type="GO" id="GO:0005829">
    <property type="term" value="C:cytosol"/>
    <property type="evidence" value="ECO:0007669"/>
    <property type="project" value="TreeGrafter"/>
</dbReference>
<evidence type="ECO:0000256" key="7">
    <source>
        <dbReference type="ARBA" id="ARBA00031702"/>
    </source>
</evidence>
<dbReference type="EMBL" id="LJIG01009262">
    <property type="protein sequence ID" value="KRT83432.1"/>
    <property type="molecule type" value="Genomic_DNA"/>
</dbReference>
<accession>A0A0T6B7U6</accession>
<keyword evidence="5" id="KW-0456">Lyase</keyword>
<comment type="similarity">
    <text evidence="2">Belongs to the uroporphyrinogen-III synthase family.</text>
</comment>
<dbReference type="InterPro" id="IPR039793">
    <property type="entry name" value="UROS/Hem4"/>
</dbReference>
<dbReference type="EC" id="4.2.1.75" evidence="3"/>
<comment type="pathway">
    <text evidence="1">Porphyrin-containing compound metabolism; protoporphyrin-IX biosynthesis; coproporphyrinogen-III from 5-aminolevulinate: step 3/4.</text>
</comment>
<comment type="caution">
    <text evidence="13">The sequence shown here is derived from an EMBL/GenBank/DDBJ whole genome shotgun (WGS) entry which is preliminary data.</text>
</comment>
<keyword evidence="4" id="KW-0350">Heme biosynthesis</keyword>
<gene>
    <name evidence="13" type="ORF">AMK59_3563</name>
</gene>
<proteinExistence type="inferred from homology"/>
<organism evidence="13 14">
    <name type="scientific">Oryctes borbonicus</name>
    <dbReference type="NCBI Taxonomy" id="1629725"/>
    <lineage>
        <taxon>Eukaryota</taxon>
        <taxon>Metazoa</taxon>
        <taxon>Ecdysozoa</taxon>
        <taxon>Arthropoda</taxon>
        <taxon>Hexapoda</taxon>
        <taxon>Insecta</taxon>
        <taxon>Pterygota</taxon>
        <taxon>Neoptera</taxon>
        <taxon>Endopterygota</taxon>
        <taxon>Coleoptera</taxon>
        <taxon>Polyphaga</taxon>
        <taxon>Scarabaeiformia</taxon>
        <taxon>Scarabaeidae</taxon>
        <taxon>Dynastinae</taxon>
        <taxon>Oryctes</taxon>
    </lineage>
</organism>
<dbReference type="SUPFAM" id="SSF69618">
    <property type="entry name" value="HemD-like"/>
    <property type="match status" value="1"/>
</dbReference>